<organism evidence="4 5">
    <name type="scientific">Serinicoccus chungangensis</name>
    <dbReference type="NCBI Taxonomy" id="767452"/>
    <lineage>
        <taxon>Bacteria</taxon>
        <taxon>Bacillati</taxon>
        <taxon>Actinomycetota</taxon>
        <taxon>Actinomycetes</taxon>
        <taxon>Micrococcales</taxon>
        <taxon>Ornithinimicrobiaceae</taxon>
        <taxon>Serinicoccus</taxon>
    </lineage>
</organism>
<sequence length="565" mass="61787">MHRASATVPEATTGAGPAQEAAPEVVTQGAEPLPVRQDPLPEPGPAPDVLHVVAVEGIPVEYGGRTSSILAKCGHLYDVAGVRSVVLVRNHSPFLPRAVASMRRRGHLSDGVQVLSVLDALPDVSTPRAADERAGLTGEQLLAQGWTDRGATGSTYSWFEEGRLVARRRYAQGRLLLEDRFDDVRARVQRDEFAEDGRLVRSTFGDEAPGERRQHVAYRRDGRPLFAHVLRQPESGKGWATDLAVTTFDEEGTPEGEHESFAPVLHRALDAVTAGRPTVLSVEARVLDRELAGYDRPYVARYAVLHSSHLAAPGDDVSRLRPSFARVLRSERPDPVVFLTERQRAEAEAHLGEQARFRVIPHAAPSPEPGRPVDRDPDLVVMVGRLSDVKQTGHGVRAFAKVLKQHPQARLEIYGDGELRPRLQEMVDRRGLSGSVHLRGFTTDPQEVFRRASLCLLTSKYEGAPMVLGEAMVNGCPVVSYDIRYGPSDMITDGVNGFLVAPGDVGAVAEATLRVLQDPALARRLSAGCVQVAEQYGREAFVARWVHLFRELSTQLSPSHQETVS</sequence>
<dbReference type="AlphaFoldDB" id="A0A0W8I8R5"/>
<comment type="caution">
    <text evidence="4">The sequence shown here is derived from an EMBL/GenBank/DDBJ whole genome shotgun (WGS) entry which is preliminary data.</text>
</comment>
<evidence type="ECO:0000256" key="1">
    <source>
        <dbReference type="ARBA" id="ARBA00022679"/>
    </source>
</evidence>
<dbReference type="SUPFAM" id="SSF53756">
    <property type="entry name" value="UDP-Glycosyltransferase/glycogen phosphorylase"/>
    <property type="match status" value="1"/>
</dbReference>
<feature type="domain" description="Glycosyl transferase family 1" evidence="3">
    <location>
        <begin position="374"/>
        <end position="526"/>
    </location>
</feature>
<name>A0A0W8I8R5_9MICO</name>
<evidence type="ECO:0000313" key="5">
    <source>
        <dbReference type="Proteomes" id="UP000054837"/>
    </source>
</evidence>
<dbReference type="PANTHER" id="PTHR12526:SF630">
    <property type="entry name" value="GLYCOSYLTRANSFERASE"/>
    <property type="match status" value="1"/>
</dbReference>
<accession>A0A0W8I8R5</accession>
<feature type="region of interest" description="Disordered" evidence="2">
    <location>
        <begin position="1"/>
        <end position="27"/>
    </location>
</feature>
<dbReference type="GO" id="GO:0016757">
    <property type="term" value="F:glycosyltransferase activity"/>
    <property type="evidence" value="ECO:0007669"/>
    <property type="project" value="InterPro"/>
</dbReference>
<dbReference type="InterPro" id="IPR001296">
    <property type="entry name" value="Glyco_trans_1"/>
</dbReference>
<evidence type="ECO:0000313" key="4">
    <source>
        <dbReference type="EMBL" id="KUG55744.1"/>
    </source>
</evidence>
<proteinExistence type="predicted"/>
<reference evidence="4 5" key="1">
    <citation type="submission" date="2015-12" db="EMBL/GenBank/DDBJ databases">
        <title>Serinicoccus chungangenesis strain CD08_5 genome sequencing and assembly.</title>
        <authorList>
            <person name="Chander A.M."/>
            <person name="Kaur G."/>
            <person name="Nair G.R."/>
            <person name="Dhawan D.K."/>
            <person name="Kochhar R.K."/>
            <person name="Mayilraj S."/>
            <person name="Bhadada S.K."/>
        </authorList>
    </citation>
    <scope>NUCLEOTIDE SEQUENCE [LARGE SCALE GENOMIC DNA]</scope>
    <source>
        <strain evidence="4 5">CD08_5</strain>
    </source>
</reference>
<gene>
    <name evidence="4" type="ORF">AVL62_05495</name>
</gene>
<keyword evidence="5" id="KW-1185">Reference proteome</keyword>
<dbReference type="STRING" id="767452.AVL62_05495"/>
<evidence type="ECO:0000259" key="3">
    <source>
        <dbReference type="Pfam" id="PF00534"/>
    </source>
</evidence>
<dbReference type="Gene3D" id="3.40.50.2000">
    <property type="entry name" value="Glycogen Phosphorylase B"/>
    <property type="match status" value="2"/>
</dbReference>
<dbReference type="Pfam" id="PF00534">
    <property type="entry name" value="Glycos_transf_1"/>
    <property type="match status" value="1"/>
</dbReference>
<protein>
    <recommendedName>
        <fullName evidence="3">Glycosyl transferase family 1 domain-containing protein</fullName>
    </recommendedName>
</protein>
<dbReference type="Proteomes" id="UP000054837">
    <property type="component" value="Unassembled WGS sequence"/>
</dbReference>
<dbReference type="PANTHER" id="PTHR12526">
    <property type="entry name" value="GLYCOSYLTRANSFERASE"/>
    <property type="match status" value="1"/>
</dbReference>
<keyword evidence="1" id="KW-0808">Transferase</keyword>
<dbReference type="EMBL" id="LQBL01000022">
    <property type="protein sequence ID" value="KUG55744.1"/>
    <property type="molecule type" value="Genomic_DNA"/>
</dbReference>
<evidence type="ECO:0000256" key="2">
    <source>
        <dbReference type="SAM" id="MobiDB-lite"/>
    </source>
</evidence>